<dbReference type="InterPro" id="IPR022572">
    <property type="entry name" value="DNA_rep/recomb_RecO_N"/>
</dbReference>
<dbReference type="SUPFAM" id="SSF50249">
    <property type="entry name" value="Nucleic acid-binding proteins"/>
    <property type="match status" value="1"/>
</dbReference>
<evidence type="ECO:0000256" key="6">
    <source>
        <dbReference type="ARBA" id="ARBA00033409"/>
    </source>
</evidence>
<dbReference type="Pfam" id="PF11967">
    <property type="entry name" value="RecO_N"/>
    <property type="match status" value="1"/>
</dbReference>
<comment type="function">
    <text evidence="7">Involved in DNA repair and RecF pathway recombination.</text>
</comment>
<name>A0A2M6WWD5_9BACT</name>
<dbReference type="InterPro" id="IPR042242">
    <property type="entry name" value="RecO_C"/>
</dbReference>
<comment type="similarity">
    <text evidence="1 7">Belongs to the RecO family.</text>
</comment>
<dbReference type="EMBL" id="PEZV01000036">
    <property type="protein sequence ID" value="PIT97113.1"/>
    <property type="molecule type" value="Genomic_DNA"/>
</dbReference>
<evidence type="ECO:0000256" key="7">
    <source>
        <dbReference type="HAMAP-Rule" id="MF_00201"/>
    </source>
</evidence>
<proteinExistence type="inferred from homology"/>
<dbReference type="GO" id="GO:0006310">
    <property type="term" value="P:DNA recombination"/>
    <property type="evidence" value="ECO:0007669"/>
    <property type="project" value="UniProtKB-UniRule"/>
</dbReference>
<reference evidence="10" key="1">
    <citation type="submission" date="2017-09" db="EMBL/GenBank/DDBJ databases">
        <title>Depth-based differentiation of microbial function through sediment-hosted aquifers and enrichment of novel symbionts in the deep terrestrial subsurface.</title>
        <authorList>
            <person name="Probst A.J."/>
            <person name="Ladd B."/>
            <person name="Jarett J.K."/>
            <person name="Geller-Mcgrath D.E."/>
            <person name="Sieber C.M.K."/>
            <person name="Emerson J.B."/>
            <person name="Anantharaman K."/>
            <person name="Thomas B.C."/>
            <person name="Malmstrom R."/>
            <person name="Stieglmeier M."/>
            <person name="Klingl A."/>
            <person name="Woyke T."/>
            <person name="Ryan C.M."/>
            <person name="Banfield J.F."/>
        </authorList>
    </citation>
    <scope>NUCLEOTIDE SEQUENCE [LARGE SCALE GENOMIC DNA]</scope>
</reference>
<dbReference type="GO" id="GO:0006302">
    <property type="term" value="P:double-strand break repair"/>
    <property type="evidence" value="ECO:0007669"/>
    <property type="project" value="TreeGrafter"/>
</dbReference>
<evidence type="ECO:0000313" key="9">
    <source>
        <dbReference type="EMBL" id="PIT97113.1"/>
    </source>
</evidence>
<dbReference type="NCBIfam" id="TIGR00613">
    <property type="entry name" value="reco"/>
    <property type="match status" value="1"/>
</dbReference>
<dbReference type="SUPFAM" id="SSF57863">
    <property type="entry name" value="ArfGap/RecO-like zinc finger"/>
    <property type="match status" value="1"/>
</dbReference>
<dbReference type="InterPro" id="IPR012340">
    <property type="entry name" value="NA-bd_OB-fold"/>
</dbReference>
<protein>
    <recommendedName>
        <fullName evidence="2 7">DNA repair protein RecO</fullName>
    </recommendedName>
    <alternativeName>
        <fullName evidence="6 7">Recombination protein O</fullName>
    </alternativeName>
</protein>
<keyword evidence="4 7" id="KW-0233">DNA recombination</keyword>
<evidence type="ECO:0000256" key="2">
    <source>
        <dbReference type="ARBA" id="ARBA00021310"/>
    </source>
</evidence>
<dbReference type="InterPro" id="IPR037278">
    <property type="entry name" value="ARFGAP/RecO"/>
</dbReference>
<dbReference type="PANTHER" id="PTHR33991">
    <property type="entry name" value="DNA REPAIR PROTEIN RECO"/>
    <property type="match status" value="1"/>
</dbReference>
<evidence type="ECO:0000259" key="8">
    <source>
        <dbReference type="Pfam" id="PF11967"/>
    </source>
</evidence>
<evidence type="ECO:0000256" key="3">
    <source>
        <dbReference type="ARBA" id="ARBA00022763"/>
    </source>
</evidence>
<organism evidence="9 10">
    <name type="scientific">Candidatus Berkelbacteria bacterium CG10_big_fil_rev_8_21_14_0_10_41_12</name>
    <dbReference type="NCBI Taxonomy" id="1974513"/>
    <lineage>
        <taxon>Bacteria</taxon>
        <taxon>Candidatus Berkelbacteria</taxon>
    </lineage>
</organism>
<dbReference type="HAMAP" id="MF_00201">
    <property type="entry name" value="RecO"/>
    <property type="match status" value="1"/>
</dbReference>
<evidence type="ECO:0000256" key="1">
    <source>
        <dbReference type="ARBA" id="ARBA00007452"/>
    </source>
</evidence>
<feature type="domain" description="DNA replication/recombination mediator RecO N-terminal" evidence="8">
    <location>
        <begin position="1"/>
        <end position="76"/>
    </location>
</feature>
<accession>A0A2M6WWD5</accession>
<dbReference type="GO" id="GO:0043590">
    <property type="term" value="C:bacterial nucleoid"/>
    <property type="evidence" value="ECO:0007669"/>
    <property type="project" value="TreeGrafter"/>
</dbReference>
<keyword evidence="5 7" id="KW-0234">DNA repair</keyword>
<dbReference type="Proteomes" id="UP000228596">
    <property type="component" value="Unassembled WGS sequence"/>
</dbReference>
<comment type="caution">
    <text evidence="9">The sequence shown here is derived from an EMBL/GenBank/DDBJ whole genome shotgun (WGS) entry which is preliminary data.</text>
</comment>
<dbReference type="AlphaFoldDB" id="A0A2M6WWD5"/>
<gene>
    <name evidence="7 9" type="primary">recO</name>
    <name evidence="9" type="ORF">COT77_03290</name>
</gene>
<evidence type="ECO:0000313" key="10">
    <source>
        <dbReference type="Proteomes" id="UP000228596"/>
    </source>
</evidence>
<sequence length="256" mass="29347">MSSYKFEGVVIKVRNFSEADKIITFFTREFGKRDLVAKGVKKIKSRKSPFLDLGSINKIFAAETKGLDIISEVENIYLPKKISGDLGRTYCLSFVLEVTNKLFQEEEDHRYIYKLLKETIRLIDKRVAESIRLIFVLKILDHNGYLGDLKECSVCGGDLRKNELFSFSKIDGDISHRKCHNELCLDLSDDELKLLKSWVKLPIGQAVKIKAPKKIMKKIEDLAIAYWEINVGYDIKSEKGFTDVIMGRNKSKSVPK</sequence>
<dbReference type="PANTHER" id="PTHR33991:SF1">
    <property type="entry name" value="DNA REPAIR PROTEIN RECO"/>
    <property type="match status" value="1"/>
</dbReference>
<keyword evidence="3 7" id="KW-0227">DNA damage</keyword>
<evidence type="ECO:0000256" key="4">
    <source>
        <dbReference type="ARBA" id="ARBA00023172"/>
    </source>
</evidence>
<dbReference type="Pfam" id="PF02565">
    <property type="entry name" value="RecO_C"/>
    <property type="match status" value="1"/>
</dbReference>
<dbReference type="Gene3D" id="1.20.1440.120">
    <property type="entry name" value="Recombination protein O, C-terminal domain"/>
    <property type="match status" value="1"/>
</dbReference>
<dbReference type="InterPro" id="IPR003717">
    <property type="entry name" value="RecO"/>
</dbReference>
<evidence type="ECO:0000256" key="5">
    <source>
        <dbReference type="ARBA" id="ARBA00023204"/>
    </source>
</evidence>
<dbReference type="Gene3D" id="2.40.50.140">
    <property type="entry name" value="Nucleic acid-binding proteins"/>
    <property type="match status" value="1"/>
</dbReference>